<accession>A0ABX2RCZ8</accession>
<evidence type="ECO:0000256" key="5">
    <source>
        <dbReference type="ARBA" id="ARBA00022692"/>
    </source>
</evidence>
<dbReference type="Pfam" id="PF00999">
    <property type="entry name" value="Na_H_Exchanger"/>
    <property type="match status" value="1"/>
</dbReference>
<keyword evidence="5 11" id="KW-0812">Transmembrane</keyword>
<protein>
    <submittedName>
        <fullName evidence="13">Kef-type K+ transport system membrane component KefB</fullName>
    </submittedName>
</protein>
<evidence type="ECO:0000256" key="10">
    <source>
        <dbReference type="ARBA" id="ARBA00023201"/>
    </source>
</evidence>
<comment type="caution">
    <text evidence="13">The sequence shown here is derived from an EMBL/GenBank/DDBJ whole genome shotgun (WGS) entry which is preliminary data.</text>
</comment>
<dbReference type="PANTHER" id="PTHR43562:SF3">
    <property type="entry name" value="SODIUM ION_PROTON EXCHANGER (EUROFUNG)"/>
    <property type="match status" value="1"/>
</dbReference>
<evidence type="ECO:0000256" key="11">
    <source>
        <dbReference type="SAM" id="Phobius"/>
    </source>
</evidence>
<dbReference type="RefSeq" id="WP_028051996.1">
    <property type="nucleotide sequence ID" value="NZ_ATYG01000012.1"/>
</dbReference>
<feature type="transmembrane region" description="Helical" evidence="11">
    <location>
        <begin position="315"/>
        <end position="335"/>
    </location>
</feature>
<evidence type="ECO:0000256" key="9">
    <source>
        <dbReference type="ARBA" id="ARBA00023136"/>
    </source>
</evidence>
<reference evidence="13 14" key="1">
    <citation type="submission" date="2020-07" db="EMBL/GenBank/DDBJ databases">
        <title>Genomic Encyclopedia of Type Strains, Phase III (KMG-III): the genomes of soil and plant-associated and newly described type strains.</title>
        <authorList>
            <person name="Whitman W."/>
        </authorList>
    </citation>
    <scope>NUCLEOTIDE SEQUENCE [LARGE SCALE GENOMIC DNA]</scope>
    <source>
        <strain evidence="13 14">DSM 11255</strain>
    </source>
</reference>
<keyword evidence="9 11" id="KW-0472">Membrane</keyword>
<dbReference type="PANTHER" id="PTHR43562">
    <property type="entry name" value="NAPA-TYPE SODIUM/HYDROGEN ANTIPORTER"/>
    <property type="match status" value="1"/>
</dbReference>
<feature type="transmembrane region" description="Helical" evidence="11">
    <location>
        <begin position="171"/>
        <end position="194"/>
    </location>
</feature>
<dbReference type="Proteomes" id="UP000604066">
    <property type="component" value="Unassembled WGS sequence"/>
</dbReference>
<dbReference type="EMBL" id="JACCBS010000003">
    <property type="protein sequence ID" value="NYE58820.1"/>
    <property type="molecule type" value="Genomic_DNA"/>
</dbReference>
<feature type="domain" description="Cation/H+ exchanger transmembrane" evidence="12">
    <location>
        <begin position="14"/>
        <end position="365"/>
    </location>
</feature>
<proteinExistence type="inferred from homology"/>
<feature type="transmembrane region" description="Helical" evidence="11">
    <location>
        <begin position="83"/>
        <end position="103"/>
    </location>
</feature>
<feature type="transmembrane region" description="Helical" evidence="11">
    <location>
        <begin position="51"/>
        <end position="71"/>
    </location>
</feature>
<feature type="transmembrane region" description="Helical" evidence="11">
    <location>
        <begin position="250"/>
        <end position="266"/>
    </location>
</feature>
<comment type="subcellular location">
    <subcellularLocation>
        <location evidence="1">Membrane</location>
        <topology evidence="1">Multi-pass membrane protein</topology>
    </subcellularLocation>
</comment>
<keyword evidence="7" id="KW-0915">Sodium</keyword>
<feature type="transmembrane region" description="Helical" evidence="11">
    <location>
        <begin position="227"/>
        <end position="243"/>
    </location>
</feature>
<name>A0ABX2RCZ8_9THEO</name>
<organism evidence="13 14">
    <name type="scientific">Carboxydothermus ferrireducens DSM 11255</name>
    <dbReference type="NCBI Taxonomy" id="1119529"/>
    <lineage>
        <taxon>Bacteria</taxon>
        <taxon>Bacillati</taxon>
        <taxon>Bacillota</taxon>
        <taxon>Clostridia</taxon>
        <taxon>Thermoanaerobacterales</taxon>
        <taxon>Thermoanaerobacteraceae</taxon>
        <taxon>Carboxydothermus</taxon>
    </lineage>
</organism>
<gene>
    <name evidence="13" type="ORF">HDG70_002571</name>
</gene>
<feature type="transmembrane region" description="Helical" evidence="11">
    <location>
        <begin position="206"/>
        <end position="221"/>
    </location>
</feature>
<evidence type="ECO:0000313" key="13">
    <source>
        <dbReference type="EMBL" id="NYE58820.1"/>
    </source>
</evidence>
<evidence type="ECO:0000256" key="6">
    <source>
        <dbReference type="ARBA" id="ARBA00022989"/>
    </source>
</evidence>
<evidence type="ECO:0000256" key="3">
    <source>
        <dbReference type="ARBA" id="ARBA00022448"/>
    </source>
</evidence>
<feature type="transmembrane region" description="Helical" evidence="11">
    <location>
        <begin position="115"/>
        <end position="133"/>
    </location>
</feature>
<evidence type="ECO:0000256" key="8">
    <source>
        <dbReference type="ARBA" id="ARBA00023065"/>
    </source>
</evidence>
<comment type="similarity">
    <text evidence="2">Belongs to the monovalent cation:proton antiporter 2 (CPA2) transporter (TC 2.A.37) family.</text>
</comment>
<keyword evidence="8" id="KW-0406">Ion transport</keyword>
<evidence type="ECO:0000256" key="7">
    <source>
        <dbReference type="ARBA" id="ARBA00023053"/>
    </source>
</evidence>
<keyword evidence="6 11" id="KW-1133">Transmembrane helix</keyword>
<dbReference type="InterPro" id="IPR006153">
    <property type="entry name" value="Cation/H_exchanger_TM"/>
</dbReference>
<keyword evidence="4" id="KW-0050">Antiport</keyword>
<evidence type="ECO:0000313" key="14">
    <source>
        <dbReference type="Proteomes" id="UP000604066"/>
    </source>
</evidence>
<sequence length="392" mass="42767">MENTWLVAAEWLGLALVSGLIAGWTGISISLVEIAVGVVAGNFLGLHPNQWVNFLAGVGSIVLTFLAGAEVDPVVLRTKFRESVSIGFLSFLLPFIGAFLYAYYVLQWTLEASEIAGIALSTTSVAVVYAVMVETGLNETEIGKIILAACFITDLGTVVALGVLFANFNSWMFLFIVATILILAFVPRFTPFFLNRYGNRVSQLEIKYIFFLLFFLGGLATMANSEAVLPAYLLGLAVAGFFLQEKTLTARLRTIAFSLLTPFYFLKAGLYVSLPAVVTGAGIITVGLIVKILAKFLGVWPTTRFFKFGPREGMYTTLLMSTGLTFGTISALFGLNHGYIDQVQYTILVTVVILSAVVPTIIAQAFFRPDREAVTREEKLKAKLVPQQKEVK</sequence>
<evidence type="ECO:0000259" key="12">
    <source>
        <dbReference type="Pfam" id="PF00999"/>
    </source>
</evidence>
<feature type="transmembrane region" description="Helical" evidence="11">
    <location>
        <begin position="145"/>
        <end position="165"/>
    </location>
</feature>
<feature type="transmembrane region" description="Helical" evidence="11">
    <location>
        <begin position="347"/>
        <end position="367"/>
    </location>
</feature>
<dbReference type="InterPro" id="IPR038770">
    <property type="entry name" value="Na+/solute_symporter_sf"/>
</dbReference>
<evidence type="ECO:0000256" key="4">
    <source>
        <dbReference type="ARBA" id="ARBA00022449"/>
    </source>
</evidence>
<keyword evidence="14" id="KW-1185">Reference proteome</keyword>
<keyword evidence="10" id="KW-0739">Sodium transport</keyword>
<feature type="transmembrane region" description="Helical" evidence="11">
    <location>
        <begin position="272"/>
        <end position="294"/>
    </location>
</feature>
<dbReference type="Gene3D" id="1.20.1530.20">
    <property type="match status" value="1"/>
</dbReference>
<keyword evidence="3" id="KW-0813">Transport</keyword>
<feature type="transmembrane region" description="Helical" evidence="11">
    <location>
        <begin position="12"/>
        <end position="39"/>
    </location>
</feature>
<evidence type="ECO:0000256" key="2">
    <source>
        <dbReference type="ARBA" id="ARBA00005551"/>
    </source>
</evidence>
<evidence type="ECO:0000256" key="1">
    <source>
        <dbReference type="ARBA" id="ARBA00004141"/>
    </source>
</evidence>